<dbReference type="Gene3D" id="3.80.10.10">
    <property type="entry name" value="Ribonuclease Inhibitor"/>
    <property type="match status" value="1"/>
</dbReference>
<accession>A0A671Y7Y7</accession>
<name>A0A671Y7Y7_SPAAU</name>
<protein>
    <recommendedName>
        <fullName evidence="1">Leucine-rich repeat-containing protein 41</fullName>
    </recommendedName>
</protein>
<dbReference type="InterPro" id="IPR026137">
    <property type="entry name" value="Leu_rpt_41"/>
</dbReference>
<organism evidence="7 8">
    <name type="scientific">Sparus aurata</name>
    <name type="common">Gilthead sea bream</name>
    <dbReference type="NCBI Taxonomy" id="8175"/>
    <lineage>
        <taxon>Eukaryota</taxon>
        <taxon>Metazoa</taxon>
        <taxon>Chordata</taxon>
        <taxon>Craniata</taxon>
        <taxon>Vertebrata</taxon>
        <taxon>Euteleostomi</taxon>
        <taxon>Actinopterygii</taxon>
        <taxon>Neopterygii</taxon>
        <taxon>Teleostei</taxon>
        <taxon>Neoteleostei</taxon>
        <taxon>Acanthomorphata</taxon>
        <taxon>Eupercaria</taxon>
        <taxon>Spariformes</taxon>
        <taxon>Sparidae</taxon>
        <taxon>Sparus</taxon>
    </lineage>
</organism>
<dbReference type="Proteomes" id="UP000472265">
    <property type="component" value="Chromosome 11"/>
</dbReference>
<dbReference type="Ensembl" id="ENSSAUT00010060121.1">
    <property type="protein sequence ID" value="ENSSAUP00010057257.1"/>
    <property type="gene ID" value="ENSSAUG00010023430.1"/>
</dbReference>
<sequence length="675" mass="74577">MEDSAGSSEQGRAAGRCLRALCLQAVRTHFSALGVQALLDLPVPLIKDLLHHLTICQLDELQPALNHRGISTYSAWVGFLLDICGQKHVLDVHTEEEAKHRVMRRLFTAVFYGFTNSFIKRNLTDLSSPSFLMAAAKCVRHFTLMTAHKPLQGLTAEQRPLLNLLEKHIRSVGVSQCIDLKKKTASALYVLHRLLDHGVATELLIHLQSPIVLAWLLHGRGSQHMNPELKNLMHSKKRSCNSAAASASADKASCSLGLTVRPSEDQEDQVPACKRSKMDCVSVEEEEPNYTMDPQALCLLFSPCNGPSAGPCPSGQIHRLEIRNCGSDSLAVLNPALPTFFCLRSLTLHSSTFRDPDVWSLAGALRQLFHSSCSSLTHLSISVLPHTDFVEILLDSIPTVTSLHVEIQSVMGFSPRDPRTAESHMSDATNRTGPNRRQNPGPARAAAELRLEKLTIKVAELQTDVHCITSVLRRSPHLTSFHAAGIRLPTGSSHSQLLTTLSESNRLLRSLILEDMKLSDCLPDLLNLLTVCRLEELSLNDCRLLEKCIDQEEGLQQLVSALKTLPSLHTLSLAQNRLARSVYVLAELFSGGSASSVKRLDISSNFIQPAELLNFTERLKTHCPPHLLTLDLRKNPADRDPHTWNTALKGLRPFCVLLVEGWTSTNMMADHISNM</sequence>
<feature type="region of interest" description="Disordered" evidence="6">
    <location>
        <begin position="414"/>
        <end position="443"/>
    </location>
</feature>
<gene>
    <name evidence="7" type="primary">lrrc41</name>
</gene>
<evidence type="ECO:0000313" key="8">
    <source>
        <dbReference type="Proteomes" id="UP000472265"/>
    </source>
</evidence>
<feature type="compositionally biased region" description="Basic and acidic residues" evidence="6">
    <location>
        <begin position="416"/>
        <end position="425"/>
    </location>
</feature>
<evidence type="ECO:0000256" key="1">
    <source>
        <dbReference type="ARBA" id="ARBA00014201"/>
    </source>
</evidence>
<reference evidence="7" key="2">
    <citation type="submission" date="2025-08" db="UniProtKB">
        <authorList>
            <consortium name="Ensembl"/>
        </authorList>
    </citation>
    <scope>IDENTIFICATION</scope>
</reference>
<keyword evidence="8" id="KW-1185">Reference proteome</keyword>
<keyword evidence="3" id="KW-0433">Leucine-rich repeat</keyword>
<dbReference type="InParanoid" id="A0A671Y7Y7"/>
<dbReference type="PANTHER" id="PTHR15354">
    <property type="entry name" value="MUF1"/>
    <property type="match status" value="1"/>
</dbReference>
<dbReference type="OMA" id="VVSDSWH"/>
<feature type="compositionally biased region" description="Polar residues" evidence="6">
    <location>
        <begin position="426"/>
        <end position="438"/>
    </location>
</feature>
<reference evidence="7" key="1">
    <citation type="submission" date="2021-04" db="EMBL/GenBank/DDBJ databases">
        <authorList>
            <consortium name="Wellcome Sanger Institute Data Sharing"/>
        </authorList>
    </citation>
    <scope>NUCLEOTIDE SEQUENCE [LARGE SCALE GENOMIC DNA]</scope>
</reference>
<keyword evidence="4" id="KW-0677">Repeat</keyword>
<keyword evidence="5" id="KW-0833">Ubl conjugation pathway</keyword>
<dbReference type="SUPFAM" id="SSF52047">
    <property type="entry name" value="RNI-like"/>
    <property type="match status" value="1"/>
</dbReference>
<reference evidence="7" key="3">
    <citation type="submission" date="2025-09" db="UniProtKB">
        <authorList>
            <consortium name="Ensembl"/>
        </authorList>
    </citation>
    <scope>IDENTIFICATION</scope>
</reference>
<evidence type="ECO:0000313" key="7">
    <source>
        <dbReference type="Ensembl" id="ENSSAUP00010057257.1"/>
    </source>
</evidence>
<evidence type="ECO:0000256" key="5">
    <source>
        <dbReference type="ARBA" id="ARBA00022786"/>
    </source>
</evidence>
<dbReference type="InterPro" id="IPR032675">
    <property type="entry name" value="LRR_dom_sf"/>
</dbReference>
<dbReference type="GeneTree" id="ENSGT00390000015908"/>
<dbReference type="PANTHER" id="PTHR15354:SF1">
    <property type="entry name" value="LEUCINE-RICH REPEAT-CONTAINING PROTEIN 41"/>
    <property type="match status" value="1"/>
</dbReference>
<proteinExistence type="predicted"/>
<evidence type="ECO:0000256" key="4">
    <source>
        <dbReference type="ARBA" id="ARBA00022737"/>
    </source>
</evidence>
<evidence type="ECO:0000256" key="2">
    <source>
        <dbReference type="ARBA" id="ARBA00022553"/>
    </source>
</evidence>
<dbReference type="AlphaFoldDB" id="A0A671Y7Y7"/>
<keyword evidence="2" id="KW-0597">Phosphoprotein</keyword>
<evidence type="ECO:0000256" key="6">
    <source>
        <dbReference type="SAM" id="MobiDB-lite"/>
    </source>
</evidence>
<evidence type="ECO:0000256" key="3">
    <source>
        <dbReference type="ARBA" id="ARBA00022614"/>
    </source>
</evidence>